<organism evidence="1 2">
    <name type="scientific">Lysinibacillus xylanilyticus</name>
    <dbReference type="NCBI Taxonomy" id="582475"/>
    <lineage>
        <taxon>Bacteria</taxon>
        <taxon>Bacillati</taxon>
        <taxon>Bacillota</taxon>
        <taxon>Bacilli</taxon>
        <taxon>Bacillales</taxon>
        <taxon>Bacillaceae</taxon>
        <taxon>Lysinibacillus</taxon>
    </lineage>
</organism>
<accession>A0A2M9Q764</accession>
<reference evidence="1 2" key="1">
    <citation type="submission" date="2017-11" db="EMBL/GenBank/DDBJ databases">
        <title>Bacterial isolate from king chilli rhizosphere.</title>
        <authorList>
            <person name="Takhelmayum P."/>
            <person name="Sarangthem I."/>
        </authorList>
    </citation>
    <scope>NUCLEOTIDE SEQUENCE [LARGE SCALE GENOMIC DNA]</scope>
    <source>
        <strain evidence="2">t26</strain>
    </source>
</reference>
<name>A0A2M9Q764_9BACI</name>
<sequence length="110" mass="13213">MTNTPNNRPLTTKETYRVVNDMMRKVFKDPYDFEDYMYQTIGDIHFDKMKPWENFTSVEDVYERVNKKIEQITFLEMDAILAIVNSDLWQTLLQEKQAKQIPNWDISTPI</sequence>
<proteinExistence type="predicted"/>
<dbReference type="RefSeq" id="WP_100542915.1">
    <property type="nucleotide sequence ID" value="NZ_PHQY01000586.1"/>
</dbReference>
<evidence type="ECO:0000313" key="1">
    <source>
        <dbReference type="EMBL" id="PJO43909.1"/>
    </source>
</evidence>
<dbReference type="EMBL" id="PHQY01000586">
    <property type="protein sequence ID" value="PJO43909.1"/>
    <property type="molecule type" value="Genomic_DNA"/>
</dbReference>
<evidence type="ECO:0000313" key="2">
    <source>
        <dbReference type="Proteomes" id="UP000232101"/>
    </source>
</evidence>
<dbReference type="Proteomes" id="UP000232101">
    <property type="component" value="Unassembled WGS sequence"/>
</dbReference>
<gene>
    <name evidence="1" type="ORF">CWD94_09970</name>
</gene>
<comment type="caution">
    <text evidence="1">The sequence shown here is derived from an EMBL/GenBank/DDBJ whole genome shotgun (WGS) entry which is preliminary data.</text>
</comment>
<protein>
    <submittedName>
        <fullName evidence="1">Uncharacterized protein</fullName>
    </submittedName>
</protein>
<dbReference type="AlphaFoldDB" id="A0A2M9Q764"/>